<keyword evidence="2" id="KW-0540">Nuclease</keyword>
<dbReference type="Proteomes" id="UP000578819">
    <property type="component" value="Unassembled WGS sequence"/>
</dbReference>
<comment type="caution">
    <text evidence="2">The sequence shown here is derived from an EMBL/GenBank/DDBJ whole genome shotgun (WGS) entry which is preliminary data.</text>
</comment>
<dbReference type="Gene3D" id="3.40.960.10">
    <property type="entry name" value="VSR Endonuclease"/>
    <property type="match status" value="1"/>
</dbReference>
<name>A0A7W7WNE1_9ACTN</name>
<proteinExistence type="predicted"/>
<gene>
    <name evidence="2" type="ORF">FHR38_001829</name>
</gene>
<organism evidence="2 3">
    <name type="scientific">Micromonospora polyrhachis</name>
    <dbReference type="NCBI Taxonomy" id="1282883"/>
    <lineage>
        <taxon>Bacteria</taxon>
        <taxon>Bacillati</taxon>
        <taxon>Actinomycetota</taxon>
        <taxon>Actinomycetes</taxon>
        <taxon>Micromonosporales</taxon>
        <taxon>Micromonosporaceae</taxon>
        <taxon>Micromonospora</taxon>
    </lineage>
</organism>
<evidence type="ECO:0000259" key="1">
    <source>
        <dbReference type="Pfam" id="PF04480"/>
    </source>
</evidence>
<dbReference type="InterPro" id="IPR011335">
    <property type="entry name" value="Restrct_endonuc-II-like"/>
</dbReference>
<dbReference type="InterPro" id="IPR007569">
    <property type="entry name" value="DUF559"/>
</dbReference>
<keyword evidence="2" id="KW-0378">Hydrolase</keyword>
<dbReference type="AlphaFoldDB" id="A0A7W7WNE1"/>
<dbReference type="GO" id="GO:0004519">
    <property type="term" value="F:endonuclease activity"/>
    <property type="evidence" value="ECO:0007669"/>
    <property type="project" value="UniProtKB-KW"/>
</dbReference>
<sequence length="303" mass="34244">MSRPPRIPRELAFLPFSGSQAVVAGLVTWRMLRGPSWRRMLPDIYVHIDGYREDDHRMWCDAVALTLPRGAAISDLSAAFLWGIDLLPRESPVFITLPGTARRRSSPRVSVNQRSLLVEEITRFAGLPVTTGLRTTFDLGRQLPRTDALVAVDALLHRRVVKLPDLAGYLDAHSGWPGTAQLREVVTLAEPLSESPMETRLRLILHDAGLPPLTAQHDVHGVHPQRGRIFLGRVDLAYPRWRIALEYEGDHHRERAHFQRDVARLNALRAAGWLVLRFTADDVLRHPARIVHLVTGAILERHR</sequence>
<dbReference type="EMBL" id="JACHJW010000001">
    <property type="protein sequence ID" value="MBB4958096.1"/>
    <property type="molecule type" value="Genomic_DNA"/>
</dbReference>
<accession>A0A7W7WNE1</accession>
<feature type="domain" description="DUF559" evidence="1">
    <location>
        <begin position="234"/>
        <end position="294"/>
    </location>
</feature>
<dbReference type="Pfam" id="PF04480">
    <property type="entry name" value="DUF559"/>
    <property type="match status" value="1"/>
</dbReference>
<keyword evidence="2" id="KW-0255">Endonuclease</keyword>
<reference evidence="2 3" key="1">
    <citation type="submission" date="2020-08" db="EMBL/GenBank/DDBJ databases">
        <title>Sequencing the genomes of 1000 actinobacteria strains.</title>
        <authorList>
            <person name="Klenk H.-P."/>
        </authorList>
    </citation>
    <scope>NUCLEOTIDE SEQUENCE [LARGE SCALE GENOMIC DNA]</scope>
    <source>
        <strain evidence="2 3">DSM 45886</strain>
    </source>
</reference>
<keyword evidence="3" id="KW-1185">Reference proteome</keyword>
<evidence type="ECO:0000313" key="2">
    <source>
        <dbReference type="EMBL" id="MBB4958096.1"/>
    </source>
</evidence>
<dbReference type="RefSeq" id="WP_184534245.1">
    <property type="nucleotide sequence ID" value="NZ_JACHJW010000001.1"/>
</dbReference>
<dbReference type="SUPFAM" id="SSF52980">
    <property type="entry name" value="Restriction endonuclease-like"/>
    <property type="match status" value="1"/>
</dbReference>
<evidence type="ECO:0000313" key="3">
    <source>
        <dbReference type="Proteomes" id="UP000578819"/>
    </source>
</evidence>
<protein>
    <submittedName>
        <fullName evidence="2">Very-short-patch-repair endonuclease</fullName>
    </submittedName>
</protein>